<gene>
    <name evidence="4" type="ORF">A8139_06450</name>
</gene>
<dbReference type="Pfam" id="PF13007">
    <property type="entry name" value="LZ_Tnp_IS66"/>
    <property type="match status" value="1"/>
</dbReference>
<feature type="domain" description="Transposase IS66 zinc-finger binding" evidence="2">
    <location>
        <begin position="125"/>
        <end position="168"/>
    </location>
</feature>
<name>A0A2Z4PRA7_9GAMM</name>
<dbReference type="Pfam" id="PF13005">
    <property type="entry name" value="zf-IS66"/>
    <property type="match status" value="1"/>
</dbReference>
<evidence type="ECO:0008006" key="6">
    <source>
        <dbReference type="Google" id="ProtNLM"/>
    </source>
</evidence>
<organism evidence="4 5">
    <name type="scientific">Marinomonas primoryensis</name>
    <dbReference type="NCBI Taxonomy" id="178399"/>
    <lineage>
        <taxon>Bacteria</taxon>
        <taxon>Pseudomonadati</taxon>
        <taxon>Pseudomonadota</taxon>
        <taxon>Gammaproteobacteria</taxon>
        <taxon>Oceanospirillales</taxon>
        <taxon>Oceanospirillaceae</taxon>
        <taxon>Marinomonas</taxon>
    </lineage>
</organism>
<accession>A0A2Z4PRA7</accession>
<reference evidence="4 5" key="1">
    <citation type="submission" date="2016-06" db="EMBL/GenBank/DDBJ databases">
        <title>The sequenced genome of the ice-adhering bacterium Marinomonas primoryensis, from Antarctica.</title>
        <authorList>
            <person name="Graham L."/>
            <person name="Vance T.D.R."/>
            <person name="Davies P.L."/>
        </authorList>
    </citation>
    <scope>NUCLEOTIDE SEQUENCE [LARGE SCALE GENOMIC DNA]</scope>
    <source>
        <strain evidence="4 5">AceL</strain>
    </source>
</reference>
<dbReference type="InterPro" id="IPR052344">
    <property type="entry name" value="Transposase-related"/>
</dbReference>
<sequence length="439" mass="49544">MKKTNIKAKKDALPDNVDELKQLILTAQSLAEKQRDHIRRLEEIVKLFKANKFGKSSEKSAAQTELFDEAEIDACDSDLNWAAEAIEPEEAESTAPSPTTVKAGRKPIPKNFPRIIVEHDLTDEEKRCSCGCEKQHIGDEVSEQLDIVPAVIQVLQHRRKKYACKNCEGQLQTANLPPQPIPKSNASPGLLAYIATAKYQDALPLYRIENILSRLNIHLPRNTQANWMIKSSELLQPLYNLLNDRLLESGYVHMDETPVQVLKEPGKKAESKSYMWVRKTGDPNKKESIVLFDYASSRKADVVKTLLPDFQGYLQTDDYAGYNHLDDIKGVHHIGCFAHARRKFVEAQKVAPSKKGATSKADMAVSLIKKLYAIEKKIKDLSPEKRLAIRQSEAIPQLEKLKGWLDKSLVTTLPKGKTGMALSYLAKNWKKRKRSINLI</sequence>
<evidence type="ECO:0000259" key="2">
    <source>
        <dbReference type="Pfam" id="PF13005"/>
    </source>
</evidence>
<feature type="domain" description="Transposase IS66 central" evidence="1">
    <location>
        <begin position="183"/>
        <end position="431"/>
    </location>
</feature>
<protein>
    <recommendedName>
        <fullName evidence="6">Transposase</fullName>
    </recommendedName>
</protein>
<feature type="domain" description="Transposase TnpC homeodomain" evidence="3">
    <location>
        <begin position="40"/>
        <end position="117"/>
    </location>
</feature>
<dbReference type="Proteomes" id="UP000249898">
    <property type="component" value="Chromosome"/>
</dbReference>
<dbReference type="AlphaFoldDB" id="A0A2Z4PRA7"/>
<evidence type="ECO:0000313" key="5">
    <source>
        <dbReference type="Proteomes" id="UP000249898"/>
    </source>
</evidence>
<dbReference type="NCBIfam" id="NF033517">
    <property type="entry name" value="transpos_IS66"/>
    <property type="match status" value="1"/>
</dbReference>
<evidence type="ECO:0000313" key="4">
    <source>
        <dbReference type="EMBL" id="AWX99678.1"/>
    </source>
</evidence>
<dbReference type="InterPro" id="IPR024463">
    <property type="entry name" value="Transposase_TnpC_homeodom"/>
</dbReference>
<dbReference type="PANTHER" id="PTHR33678">
    <property type="entry name" value="BLL1576 PROTEIN"/>
    <property type="match status" value="1"/>
</dbReference>
<dbReference type="RefSeq" id="WP_112136634.1">
    <property type="nucleotide sequence ID" value="NZ_CP016181.1"/>
</dbReference>
<dbReference type="InterPro" id="IPR024474">
    <property type="entry name" value="Znf_dom_IS66"/>
</dbReference>
<evidence type="ECO:0000259" key="1">
    <source>
        <dbReference type="Pfam" id="PF03050"/>
    </source>
</evidence>
<proteinExistence type="predicted"/>
<evidence type="ECO:0000259" key="3">
    <source>
        <dbReference type="Pfam" id="PF13007"/>
    </source>
</evidence>
<dbReference type="InterPro" id="IPR004291">
    <property type="entry name" value="Transposase_IS66_central"/>
</dbReference>
<dbReference type="Pfam" id="PF03050">
    <property type="entry name" value="DDE_Tnp_IS66"/>
    <property type="match status" value="1"/>
</dbReference>
<dbReference type="EMBL" id="CP016181">
    <property type="protein sequence ID" value="AWX99678.1"/>
    <property type="molecule type" value="Genomic_DNA"/>
</dbReference>